<dbReference type="STRING" id="448.Lery_2807"/>
<accession>A0A0W0TGH3</accession>
<dbReference type="EMBL" id="LNYA01000034">
    <property type="protein sequence ID" value="KTC94640.1"/>
    <property type="molecule type" value="Genomic_DNA"/>
</dbReference>
<protein>
    <recommendedName>
        <fullName evidence="3">Dot/Icm T4SS effector</fullName>
    </recommendedName>
</protein>
<evidence type="ECO:0000313" key="2">
    <source>
        <dbReference type="Proteomes" id="UP000054773"/>
    </source>
</evidence>
<keyword evidence="2" id="KW-1185">Reference proteome</keyword>
<gene>
    <name evidence="1" type="ORF">Lery_2807</name>
</gene>
<organism evidence="1 2">
    <name type="scientific">Legionella erythra</name>
    <dbReference type="NCBI Taxonomy" id="448"/>
    <lineage>
        <taxon>Bacteria</taxon>
        <taxon>Pseudomonadati</taxon>
        <taxon>Pseudomonadota</taxon>
        <taxon>Gammaproteobacteria</taxon>
        <taxon>Legionellales</taxon>
        <taxon>Legionellaceae</taxon>
        <taxon>Legionella</taxon>
    </lineage>
</organism>
<dbReference type="AlphaFoldDB" id="A0A0W0TGH3"/>
<sequence length="311" mass="35099">MLSKTLPKRIQLSPQQQDGDCGYQVITLGLFYLALRGQSSPALQEILNGSESLTNLLKQVVPPVPHCLPQSKPSDNVQNLLNHLHAVALKDRWDNPGFDEILAAFTVALKQRAYQSSWLSHQVKQKIKSGLWFDDYRCWENYTSFKSINKKITNQIDKLYNQLSKKDASDSEKIQAILFNARVMVCNDLRDDELLEPVNEVIRYYYQESTQKAWVDSEFLKAITADLLGSSDLLFNDDGAMISGCATDNNHWSIDLPFDEAAQKLIGLYQLGYQKSLTIQGIHLTRANGFFKASLAKNNETSGVTTLNFIS</sequence>
<evidence type="ECO:0008006" key="3">
    <source>
        <dbReference type="Google" id="ProtNLM"/>
    </source>
</evidence>
<dbReference type="Proteomes" id="UP000054773">
    <property type="component" value="Unassembled WGS sequence"/>
</dbReference>
<name>A0A0W0TGH3_LEGER</name>
<comment type="caution">
    <text evidence="1">The sequence shown here is derived from an EMBL/GenBank/DDBJ whole genome shotgun (WGS) entry which is preliminary data.</text>
</comment>
<dbReference type="RefSeq" id="WP_058527878.1">
    <property type="nucleotide sequence ID" value="NZ_CAAAHY010000005.1"/>
</dbReference>
<dbReference type="OrthoDB" id="5640502at2"/>
<proteinExistence type="predicted"/>
<reference evidence="1 2" key="1">
    <citation type="submission" date="2015-11" db="EMBL/GenBank/DDBJ databases">
        <title>Genomic analysis of 38 Legionella species identifies large and diverse effector repertoires.</title>
        <authorList>
            <person name="Burstein D."/>
            <person name="Amaro F."/>
            <person name="Zusman T."/>
            <person name="Lifshitz Z."/>
            <person name="Cohen O."/>
            <person name="Gilbert J.A."/>
            <person name="Pupko T."/>
            <person name="Shuman H.A."/>
            <person name="Segal G."/>
        </authorList>
    </citation>
    <scope>NUCLEOTIDE SEQUENCE [LARGE SCALE GENOMIC DNA]</scope>
    <source>
        <strain evidence="1 2">SE-32A-C8</strain>
    </source>
</reference>
<evidence type="ECO:0000313" key="1">
    <source>
        <dbReference type="EMBL" id="KTC94640.1"/>
    </source>
</evidence>
<dbReference type="PATRIC" id="fig|448.7.peg.2948"/>